<comment type="similarity">
    <text evidence="2">Belongs to the UPF0291 family.</text>
</comment>
<dbReference type="GO" id="GO:0005737">
    <property type="term" value="C:cytoplasm"/>
    <property type="evidence" value="ECO:0007669"/>
    <property type="project" value="UniProtKB-SubCell"/>
</dbReference>
<dbReference type="OrthoDB" id="390105at2"/>
<evidence type="ECO:0000313" key="6">
    <source>
        <dbReference type="Proteomes" id="UP000180175"/>
    </source>
</evidence>
<dbReference type="SUPFAM" id="SSF158221">
    <property type="entry name" value="YnzC-like"/>
    <property type="match status" value="1"/>
</dbReference>
<gene>
    <name evidence="5" type="ORF">AWH56_017815</name>
    <name evidence="4" type="ORF">AWH56_06275</name>
</gene>
<proteinExistence type="inferred from homology"/>
<reference evidence="5" key="4">
    <citation type="submission" date="2020-10" db="EMBL/GenBank/DDBJ databases">
        <authorList>
            <person name="Bassil N.M."/>
            <person name="Lloyd J.R."/>
        </authorList>
    </citation>
    <scope>NUCLEOTIDE SEQUENCE</scope>
    <source>
        <strain evidence="5">NB2006</strain>
    </source>
</reference>
<keyword evidence="6" id="KW-1185">Reference proteome</keyword>
<comment type="subcellular location">
    <subcellularLocation>
        <location evidence="2">Cytoplasm</location>
    </subcellularLocation>
</comment>
<evidence type="ECO:0000313" key="5">
    <source>
        <dbReference type="EMBL" id="QOY34568.1"/>
    </source>
</evidence>
<reference evidence="5 6" key="3">
    <citation type="journal article" date="2019" name="Int. J. Syst. Evol. Microbiol.">
        <title>Anaerobacillus isosaccharinicus sp. nov., an alkaliphilic bacterium which degrades isosaccharinic acid.</title>
        <authorList>
            <person name="Bassil N.M."/>
            <person name="Lloyd J.R."/>
        </authorList>
    </citation>
    <scope>NUCLEOTIDE SEQUENCE [LARGE SCALE GENOMIC DNA]</scope>
    <source>
        <strain evidence="5 6">NB2006</strain>
    </source>
</reference>
<dbReference type="RefSeq" id="WP_071316307.1">
    <property type="nucleotide sequence ID" value="NZ_CP063356.2"/>
</dbReference>
<accession>A0A1S2M946</accession>
<sequence>MLSKEKINRINELSKKAKENNLTTEEAIEQQQLRQEYIQTFRSSFNNQLHSIKVVDEKGEDVTPGKLKMSKEKGNSHLKH</sequence>
<dbReference type="Proteomes" id="UP000180175">
    <property type="component" value="Chromosome"/>
</dbReference>
<reference evidence="4 6" key="1">
    <citation type="submission" date="2016-10" db="EMBL/GenBank/DDBJ databases">
        <title>Draft genome sequences of four alkaliphilic bacteria belonging to the Anaerobacillus genus.</title>
        <authorList>
            <person name="Bassil N.M."/>
            <person name="Lloyd J.R."/>
        </authorList>
    </citation>
    <scope>NUCLEOTIDE SEQUENCE [LARGE SCALE GENOMIC DNA]</scope>
    <source>
        <strain evidence="4 6">NB2006</strain>
    </source>
</reference>
<dbReference type="PANTHER" id="PTHR37300">
    <property type="entry name" value="UPF0291 PROTEIN CBO2609/CLC_2481"/>
    <property type="match status" value="1"/>
</dbReference>
<dbReference type="HAMAP" id="MF_01103">
    <property type="entry name" value="UPF0291"/>
    <property type="match status" value="1"/>
</dbReference>
<dbReference type="KEGG" id="aia:AWH56_017815"/>
<evidence type="ECO:0000256" key="1">
    <source>
        <dbReference type="ARBA" id="ARBA00022490"/>
    </source>
</evidence>
<evidence type="ECO:0000256" key="2">
    <source>
        <dbReference type="HAMAP-Rule" id="MF_01103"/>
    </source>
</evidence>
<protein>
    <recommendedName>
        <fullName evidence="2">UPF0291 protein AWH56_017815</fullName>
    </recommendedName>
</protein>
<dbReference type="EMBL" id="CP063356">
    <property type="protein sequence ID" value="QOY34568.1"/>
    <property type="molecule type" value="Genomic_DNA"/>
</dbReference>
<evidence type="ECO:0000313" key="4">
    <source>
        <dbReference type="EMBL" id="OIJ21126.1"/>
    </source>
</evidence>
<keyword evidence="1 2" id="KW-0963">Cytoplasm</keyword>
<reference evidence="5 6" key="2">
    <citation type="journal article" date="2017" name="Genome Announc.">
        <title>Draft Genome Sequences of Four Alkaliphilic Bacteria Belonging to the Anaerobacillus Genus.</title>
        <authorList>
            <person name="Bassil N.M."/>
            <person name="Lloyd J.R."/>
        </authorList>
    </citation>
    <scope>NUCLEOTIDE SEQUENCE [LARGE SCALE GENOMIC DNA]</scope>
    <source>
        <strain evidence="5 6">NB2006</strain>
    </source>
</reference>
<dbReference type="Pfam" id="PF05979">
    <property type="entry name" value="DUF896"/>
    <property type="match status" value="1"/>
</dbReference>
<evidence type="ECO:0000256" key="3">
    <source>
        <dbReference type="SAM" id="MobiDB-lite"/>
    </source>
</evidence>
<feature type="region of interest" description="Disordered" evidence="3">
    <location>
        <begin position="58"/>
        <end position="80"/>
    </location>
</feature>
<dbReference type="Gene3D" id="1.10.287.540">
    <property type="entry name" value="Helix hairpin bin"/>
    <property type="match status" value="1"/>
</dbReference>
<name>A0A1S2M946_9BACI</name>
<organism evidence="4 6">
    <name type="scientific">Anaerobacillus isosaccharinicus</name>
    <dbReference type="NCBI Taxonomy" id="1532552"/>
    <lineage>
        <taxon>Bacteria</taxon>
        <taxon>Bacillati</taxon>
        <taxon>Bacillota</taxon>
        <taxon>Bacilli</taxon>
        <taxon>Bacillales</taxon>
        <taxon>Bacillaceae</taxon>
        <taxon>Anaerobacillus</taxon>
    </lineage>
</organism>
<dbReference type="AlphaFoldDB" id="A0A1S2M946"/>
<dbReference type="PANTHER" id="PTHR37300:SF1">
    <property type="entry name" value="UPF0291 PROTEIN YNZC"/>
    <property type="match status" value="1"/>
</dbReference>
<dbReference type="InterPro" id="IPR009242">
    <property type="entry name" value="DUF896"/>
</dbReference>
<dbReference type="EMBL" id="LQXD01000057">
    <property type="protein sequence ID" value="OIJ21126.1"/>
    <property type="molecule type" value="Genomic_DNA"/>
</dbReference>